<evidence type="ECO:0000256" key="7">
    <source>
        <dbReference type="RuleBase" id="RU003942"/>
    </source>
</evidence>
<comment type="similarity">
    <text evidence="7">Belongs to the drug/metabolite transporter (DMT) superfamily. Small multidrug resistance (SMR) (TC 2.A.7.1) family.</text>
</comment>
<evidence type="ECO:0000313" key="10">
    <source>
        <dbReference type="Proteomes" id="UP000573327"/>
    </source>
</evidence>
<dbReference type="InterPro" id="IPR000390">
    <property type="entry name" value="Small_drug/metabolite_transptr"/>
</dbReference>
<evidence type="ECO:0000256" key="6">
    <source>
        <dbReference type="ARBA" id="ARBA00023136"/>
    </source>
</evidence>
<keyword evidence="4 7" id="KW-0812">Transmembrane</keyword>
<keyword evidence="2" id="KW-0813">Transport</keyword>
<dbReference type="Gene3D" id="1.10.3730.20">
    <property type="match status" value="1"/>
</dbReference>
<keyword evidence="3" id="KW-1003">Cell membrane</keyword>
<dbReference type="AlphaFoldDB" id="A0A7W7WG57"/>
<feature type="transmembrane region" description="Helical" evidence="8">
    <location>
        <begin position="85"/>
        <end position="104"/>
    </location>
</feature>
<evidence type="ECO:0000256" key="5">
    <source>
        <dbReference type="ARBA" id="ARBA00022989"/>
    </source>
</evidence>
<dbReference type="GO" id="GO:0022857">
    <property type="term" value="F:transmembrane transporter activity"/>
    <property type="evidence" value="ECO:0007669"/>
    <property type="project" value="InterPro"/>
</dbReference>
<dbReference type="PANTHER" id="PTHR30561">
    <property type="entry name" value="SMR FAMILY PROTON-DEPENDENT DRUG EFFLUX TRANSPORTER SUGE"/>
    <property type="match status" value="1"/>
</dbReference>
<feature type="transmembrane region" description="Helical" evidence="8">
    <location>
        <begin position="30"/>
        <end position="48"/>
    </location>
</feature>
<protein>
    <submittedName>
        <fullName evidence="9">Small multidrug resistance pump</fullName>
    </submittedName>
</protein>
<evidence type="ECO:0000313" key="9">
    <source>
        <dbReference type="EMBL" id="MBB4945089.1"/>
    </source>
</evidence>
<dbReference type="Pfam" id="PF00893">
    <property type="entry name" value="Multi_Drug_Res"/>
    <property type="match status" value="1"/>
</dbReference>
<dbReference type="SUPFAM" id="SSF103481">
    <property type="entry name" value="Multidrug resistance efflux transporter EmrE"/>
    <property type="match status" value="1"/>
</dbReference>
<evidence type="ECO:0000256" key="8">
    <source>
        <dbReference type="SAM" id="Phobius"/>
    </source>
</evidence>
<dbReference type="InterPro" id="IPR037185">
    <property type="entry name" value="EmrE-like"/>
</dbReference>
<sequence length="110" mass="10957">MTAYLLVGAAIGAEVTATLALRASHGLTRLMPSLVVAVGYIAAFVLLAQALKSLNVGPVYAIWSGLGTVGALIGGVVAFNEPIKPATAAGAVLVVLGVAVMYLGGGLEHE</sequence>
<evidence type="ECO:0000256" key="2">
    <source>
        <dbReference type="ARBA" id="ARBA00022448"/>
    </source>
</evidence>
<organism evidence="9 10">
    <name type="scientific">Kitasatospora gansuensis</name>
    <dbReference type="NCBI Taxonomy" id="258050"/>
    <lineage>
        <taxon>Bacteria</taxon>
        <taxon>Bacillati</taxon>
        <taxon>Actinomycetota</taxon>
        <taxon>Actinomycetes</taxon>
        <taxon>Kitasatosporales</taxon>
        <taxon>Streptomycetaceae</taxon>
        <taxon>Kitasatospora</taxon>
    </lineage>
</organism>
<dbReference type="EMBL" id="JACHJR010000001">
    <property type="protein sequence ID" value="MBB4945089.1"/>
    <property type="molecule type" value="Genomic_DNA"/>
</dbReference>
<dbReference type="RefSeq" id="WP_184911417.1">
    <property type="nucleotide sequence ID" value="NZ_JACHJR010000001.1"/>
</dbReference>
<dbReference type="PANTHER" id="PTHR30561:SF1">
    <property type="entry name" value="MULTIDRUG TRANSPORTER EMRE"/>
    <property type="match status" value="1"/>
</dbReference>
<name>A0A7W7WG57_9ACTN</name>
<evidence type="ECO:0000256" key="4">
    <source>
        <dbReference type="ARBA" id="ARBA00022692"/>
    </source>
</evidence>
<feature type="transmembrane region" description="Helical" evidence="8">
    <location>
        <begin position="60"/>
        <end position="79"/>
    </location>
</feature>
<keyword evidence="10" id="KW-1185">Reference proteome</keyword>
<accession>A0A7W7WG57</accession>
<gene>
    <name evidence="9" type="ORF">F4556_000624</name>
</gene>
<dbReference type="InterPro" id="IPR045324">
    <property type="entry name" value="Small_multidrug_res"/>
</dbReference>
<proteinExistence type="inferred from homology"/>
<comment type="subcellular location">
    <subcellularLocation>
        <location evidence="1 7">Cell membrane</location>
        <topology evidence="1 7">Multi-pass membrane protein</topology>
    </subcellularLocation>
</comment>
<comment type="caution">
    <text evidence="9">The sequence shown here is derived from an EMBL/GenBank/DDBJ whole genome shotgun (WGS) entry which is preliminary data.</text>
</comment>
<dbReference type="Proteomes" id="UP000573327">
    <property type="component" value="Unassembled WGS sequence"/>
</dbReference>
<keyword evidence="6 8" id="KW-0472">Membrane</keyword>
<evidence type="ECO:0000256" key="3">
    <source>
        <dbReference type="ARBA" id="ARBA00022475"/>
    </source>
</evidence>
<reference evidence="9 10" key="1">
    <citation type="submission" date="2020-08" db="EMBL/GenBank/DDBJ databases">
        <title>Sequencing the genomes of 1000 actinobacteria strains.</title>
        <authorList>
            <person name="Klenk H.-P."/>
        </authorList>
    </citation>
    <scope>NUCLEOTIDE SEQUENCE [LARGE SCALE GENOMIC DNA]</scope>
    <source>
        <strain evidence="9 10">DSM 44786</strain>
    </source>
</reference>
<dbReference type="GO" id="GO:0005886">
    <property type="term" value="C:plasma membrane"/>
    <property type="evidence" value="ECO:0007669"/>
    <property type="project" value="UniProtKB-SubCell"/>
</dbReference>
<keyword evidence="5 8" id="KW-1133">Transmembrane helix</keyword>
<evidence type="ECO:0000256" key="1">
    <source>
        <dbReference type="ARBA" id="ARBA00004651"/>
    </source>
</evidence>